<feature type="region of interest" description="Disordered" evidence="1">
    <location>
        <begin position="745"/>
        <end position="777"/>
    </location>
</feature>
<sequence>MSSKKRSSNVSEELLVPKIEFVPHSVDPAENETWWVACYGSITPPKEKSFPVMNRRPVEEGAPSRSTSEFLEIMRSFYQILDAVEFRVPRRGERASNPRRVAISQLNPLGIQHLIGVLILSYEHGLSHTVDHFEALLRLQIIKDTDKFRLVPRNFMSLVAERSSLHQPLAPFPEDIIAVRDLLRNALGGETWSDSEPDDQGPDAAPTVATGVNSSKGKDIDLGDIEFSVGDSMLPGWDPDLAFGDGSGTSEVPILDFYDFFAGLPSGFEAPPATNESGRPKVVAEGSRTINGGLNLLGLAIEASHREAMIYRFKAEKAKRDLARMQGEMLERDVQLARDHARAVRKAEQKGKREIFEVMKTRASQFQVEYGNLKDAFNSLGDFRECRGSVRSLWMTRADDYVFEREMELMKGGMKDHTHAEALISPIDGRIQGFWDPIPVSPDTVETTTEFAGGDEEVNYPADPFGASLSKNFNFDLARPRFTLGFKVCAVTSRLSIFLLRFLPDSYRFKVRDRFSAYMTCMIKRVIKLRLFKTADVFVGANRRTGCKVFVVAFGQFVRIVSTFNLATSHSYFEDYTYIFGVEERLFCDFRPYEAADKSLNVAISQLNPLGIQHLIGVLILSYEHGLSLTVDHFEALLRLQIIKDTDKYRLVPRNFMSVVKGFTFNFNSWKKFFFFVRVDAASVEKSCIPLFRRLPNDRPFINPLALFPEDIIAVRDLLRNGPFFRTYFTPKRVRKALRFVHPSPALGGETGSDSEPDDQGSDAAPTVATGLNSSNGKDIDLGDIEFSVGDSMLPGWDPDLAFGDGSGTSEVPIPDFDDFFAGLPSGFDSPPATNESGRPKVIAEGSRIINGGLNLLGSAIEVSRRGAMIYRFKAEKAERDLARMQGEMLERDAQLARDHARAVCKAERKGKREIVEVMKTRASQFQVEYGNLKDAFNSLGDFLRYRLWFPIPKIIFRVLDRFEVAISQLNPLGIQHLIGVLILSYEHGLSLTVDHFEALLRLQIIKDTDKYRLVPRNFMSVDKGFTSNFNSWKKFFFFVRIDAASVEKSCIPLFRRLPNDRPFINLLVPFPEDIIAVRDLFRNCRSDSEPDDQGPDAAPTIATGLNSSKGKDIDLGDIEFSVGDSKLPGWDPDLAFSDGSGTSEVPIPDFDDFFSGLPSGFDTPPAMNESGRPKVVAEGSRIINGGLNLLGSAIEASHREAMIYRFKAEKAERDPARMQGEMLERDTQLARDHARAVRKAERKGKREIIEVMKTRTSQLQVEYGNLKDAFNSLGNFRGMKDHTHAEALISPIDGRIQGFWDPIPVSPDTIETTTEFPGDYEEVDRPADAFGALLSGNFYFEP</sequence>
<feature type="region of interest" description="Disordered" evidence="1">
    <location>
        <begin position="1087"/>
        <end position="1106"/>
    </location>
</feature>
<protein>
    <submittedName>
        <fullName evidence="2">Uncharacterized protein</fullName>
    </submittedName>
</protein>
<dbReference type="Proteomes" id="UP000712281">
    <property type="component" value="Unassembled WGS sequence"/>
</dbReference>
<organism evidence="2 3">
    <name type="scientific">Brassica cretica</name>
    <name type="common">Mustard</name>
    <dbReference type="NCBI Taxonomy" id="69181"/>
    <lineage>
        <taxon>Eukaryota</taxon>
        <taxon>Viridiplantae</taxon>
        <taxon>Streptophyta</taxon>
        <taxon>Embryophyta</taxon>
        <taxon>Tracheophyta</taxon>
        <taxon>Spermatophyta</taxon>
        <taxon>Magnoliopsida</taxon>
        <taxon>eudicotyledons</taxon>
        <taxon>Gunneridae</taxon>
        <taxon>Pentapetalae</taxon>
        <taxon>rosids</taxon>
        <taxon>malvids</taxon>
        <taxon>Brassicales</taxon>
        <taxon>Brassicaceae</taxon>
        <taxon>Brassiceae</taxon>
        <taxon>Brassica</taxon>
    </lineage>
</organism>
<dbReference type="PANTHER" id="PTHR31099">
    <property type="entry name" value="OS06G0165300 PROTEIN"/>
    <property type="match status" value="1"/>
</dbReference>
<name>A0A8S9GUI6_BRACR</name>
<evidence type="ECO:0000313" key="3">
    <source>
        <dbReference type="Proteomes" id="UP000712281"/>
    </source>
</evidence>
<proteinExistence type="predicted"/>
<feature type="region of interest" description="Disordered" evidence="1">
    <location>
        <begin position="189"/>
        <end position="213"/>
    </location>
</feature>
<comment type="caution">
    <text evidence="2">The sequence shown here is derived from an EMBL/GenBank/DDBJ whole genome shotgun (WGS) entry which is preliminary data.</text>
</comment>
<evidence type="ECO:0000256" key="1">
    <source>
        <dbReference type="SAM" id="MobiDB-lite"/>
    </source>
</evidence>
<reference evidence="2" key="1">
    <citation type="submission" date="2019-12" db="EMBL/GenBank/DDBJ databases">
        <title>Genome sequencing and annotation of Brassica cretica.</title>
        <authorList>
            <person name="Studholme D.J."/>
            <person name="Sarris P.F."/>
        </authorList>
    </citation>
    <scope>NUCLEOTIDE SEQUENCE</scope>
    <source>
        <strain evidence="2">PFS-001/15</strain>
        <tissue evidence="2">Leaf</tissue>
    </source>
</reference>
<dbReference type="EMBL" id="QGKW02001988">
    <property type="protein sequence ID" value="KAF2549935.1"/>
    <property type="molecule type" value="Genomic_DNA"/>
</dbReference>
<gene>
    <name evidence="2" type="ORF">F2Q68_00034179</name>
</gene>
<evidence type="ECO:0000313" key="2">
    <source>
        <dbReference type="EMBL" id="KAF2549935.1"/>
    </source>
</evidence>
<accession>A0A8S9GUI6</accession>
<dbReference type="PANTHER" id="PTHR31099:SF44">
    <property type="entry name" value="DUF4283 DOMAIN-CONTAINING PROTEIN"/>
    <property type="match status" value="1"/>
</dbReference>